<name>A0A8J2LT38_9HEXA</name>
<feature type="compositionally biased region" description="Polar residues" evidence="7">
    <location>
        <begin position="9"/>
        <end position="20"/>
    </location>
</feature>
<keyword evidence="5" id="KW-0539">Nucleus</keyword>
<dbReference type="PANTHER" id="PTHR21964">
    <property type="entry name" value="BREAST CANCER METASTASIS-SUPPRESSOR 1"/>
    <property type="match status" value="1"/>
</dbReference>
<feature type="compositionally biased region" description="Basic and acidic residues" evidence="7">
    <location>
        <begin position="29"/>
        <end position="40"/>
    </location>
</feature>
<proteinExistence type="predicted"/>
<reference evidence="8" key="1">
    <citation type="submission" date="2021-06" db="EMBL/GenBank/DDBJ databases">
        <authorList>
            <person name="Hodson N. C."/>
            <person name="Mongue J. A."/>
            <person name="Jaron S. K."/>
        </authorList>
    </citation>
    <scope>NUCLEOTIDE SEQUENCE</scope>
</reference>
<accession>A0A8J2LT38</accession>
<dbReference type="SMART" id="SM01401">
    <property type="entry name" value="Sds3"/>
    <property type="match status" value="1"/>
</dbReference>
<feature type="compositionally biased region" description="Acidic residues" evidence="7">
    <location>
        <begin position="41"/>
        <end position="52"/>
    </location>
</feature>
<keyword evidence="4" id="KW-0804">Transcription</keyword>
<evidence type="ECO:0000256" key="7">
    <source>
        <dbReference type="SAM" id="MobiDB-lite"/>
    </source>
</evidence>
<comment type="caution">
    <text evidence="8">The sequence shown here is derived from an EMBL/GenBank/DDBJ whole genome shotgun (WGS) entry which is preliminary data.</text>
</comment>
<sequence>MKYLDKMSTGRSSPRRSLSDSMDYDEELVELHEYSNREFPDSDEDTEDASEDGEARNEEVTEIKEQVYFDKLAQLKAQLQQLCDGTHPEFSRRIIKIDRIYKERLQLNEAWRDYEAECVEMEYRNEKKNAAREFEDKKIELKENLIHELEEKRKAIEHERFSVELASDATEVKTVSTRKLRRRPNEPVPIPEKRRKTPQSQITFLLDEKEIDNDLHLILQAAVVGVPSQPISSSQSMESSSLLSSTPTDVRIEDGKLFYEKRWFHRGQPVYVEGKELPRVSGVISAISQDTVWVRKLGDQAKFRVQLSQLVKGKCSIKRRA</sequence>
<keyword evidence="9" id="KW-1185">Reference proteome</keyword>
<dbReference type="Proteomes" id="UP000708208">
    <property type="component" value="Unassembled WGS sequence"/>
</dbReference>
<dbReference type="GO" id="GO:0005654">
    <property type="term" value="C:nucleoplasm"/>
    <property type="evidence" value="ECO:0007669"/>
    <property type="project" value="UniProtKB-ARBA"/>
</dbReference>
<organism evidence="8 9">
    <name type="scientific">Allacma fusca</name>
    <dbReference type="NCBI Taxonomy" id="39272"/>
    <lineage>
        <taxon>Eukaryota</taxon>
        <taxon>Metazoa</taxon>
        <taxon>Ecdysozoa</taxon>
        <taxon>Arthropoda</taxon>
        <taxon>Hexapoda</taxon>
        <taxon>Collembola</taxon>
        <taxon>Symphypleona</taxon>
        <taxon>Sminthuridae</taxon>
        <taxon>Allacma</taxon>
    </lineage>
</organism>
<dbReference type="AlphaFoldDB" id="A0A8J2LT38"/>
<evidence type="ECO:0000256" key="2">
    <source>
        <dbReference type="ARBA" id="ARBA00022491"/>
    </source>
</evidence>
<gene>
    <name evidence="8" type="ORF">AFUS01_LOCUS46836</name>
</gene>
<evidence type="ECO:0000256" key="5">
    <source>
        <dbReference type="ARBA" id="ARBA00023242"/>
    </source>
</evidence>
<dbReference type="InterPro" id="IPR013907">
    <property type="entry name" value="Sds3"/>
</dbReference>
<evidence type="ECO:0000256" key="6">
    <source>
        <dbReference type="SAM" id="Coils"/>
    </source>
</evidence>
<feature type="coiled-coil region" evidence="6">
    <location>
        <begin position="120"/>
        <end position="159"/>
    </location>
</feature>
<evidence type="ECO:0000313" key="8">
    <source>
        <dbReference type="EMBL" id="CAG7837775.1"/>
    </source>
</evidence>
<feature type="region of interest" description="Disordered" evidence="7">
    <location>
        <begin position="174"/>
        <end position="194"/>
    </location>
</feature>
<dbReference type="GO" id="GO:0010468">
    <property type="term" value="P:regulation of gene expression"/>
    <property type="evidence" value="ECO:0007669"/>
    <property type="project" value="UniProtKB-ARBA"/>
</dbReference>
<evidence type="ECO:0000313" key="9">
    <source>
        <dbReference type="Proteomes" id="UP000708208"/>
    </source>
</evidence>
<keyword evidence="2" id="KW-0678">Repressor</keyword>
<evidence type="ECO:0000256" key="4">
    <source>
        <dbReference type="ARBA" id="ARBA00023163"/>
    </source>
</evidence>
<evidence type="ECO:0008006" key="10">
    <source>
        <dbReference type="Google" id="ProtNLM"/>
    </source>
</evidence>
<evidence type="ECO:0000256" key="3">
    <source>
        <dbReference type="ARBA" id="ARBA00023015"/>
    </source>
</evidence>
<protein>
    <recommendedName>
        <fullName evidence="10">Sin3 histone deacetylase corepressor complex component SDS3</fullName>
    </recommendedName>
</protein>
<evidence type="ECO:0000256" key="1">
    <source>
        <dbReference type="ARBA" id="ARBA00004123"/>
    </source>
</evidence>
<feature type="region of interest" description="Disordered" evidence="7">
    <location>
        <begin position="1"/>
        <end position="58"/>
    </location>
</feature>
<keyword evidence="6" id="KW-0175">Coiled coil</keyword>
<dbReference type="Pfam" id="PF08598">
    <property type="entry name" value="Sds3"/>
    <property type="match status" value="1"/>
</dbReference>
<keyword evidence="3" id="KW-0805">Transcription regulation</keyword>
<comment type="subcellular location">
    <subcellularLocation>
        <location evidence="1">Nucleus</location>
    </subcellularLocation>
</comment>
<dbReference type="OrthoDB" id="70376at2759"/>
<dbReference type="EMBL" id="CAJVCH010571536">
    <property type="protein sequence ID" value="CAG7837775.1"/>
    <property type="molecule type" value="Genomic_DNA"/>
</dbReference>